<evidence type="ECO:0000313" key="3">
    <source>
        <dbReference type="EMBL" id="OSX80343.1"/>
    </source>
</evidence>
<feature type="region of interest" description="Disordered" evidence="1">
    <location>
        <begin position="141"/>
        <end position="162"/>
    </location>
</feature>
<dbReference type="EMBL" id="KV918776">
    <property type="protein sequence ID" value="OSX80343.1"/>
    <property type="molecule type" value="Genomic_DNA"/>
</dbReference>
<keyword evidence="4" id="KW-1185">Reference proteome</keyword>
<evidence type="ECO:0000256" key="2">
    <source>
        <dbReference type="SAM" id="Phobius"/>
    </source>
</evidence>
<evidence type="ECO:0000313" key="4">
    <source>
        <dbReference type="Proteomes" id="UP000218209"/>
    </source>
</evidence>
<feature type="transmembrane region" description="Helical" evidence="2">
    <location>
        <begin position="661"/>
        <end position="684"/>
    </location>
</feature>
<evidence type="ECO:0008006" key="5">
    <source>
        <dbReference type="Google" id="ProtNLM"/>
    </source>
</evidence>
<dbReference type="AlphaFoldDB" id="A0A1X6PI44"/>
<sequence>MGRRGRTGPGGAVVSSLSTNAGGTVGAKKNKPGTTPAAGSSSRGGGKSAADDVDIVFGGGSSSSRAAKKAAAAATASAVDPEEEAEAEAAAASGGKPRAVPKPKPSKWLGKQPSDFLNEWCEKNNRKRAFIKDANNAPPGSRICIIPPGRRKPNKKSSGPDAAKAITGGYQDSDEAAALATLHIVERGKPLERALPPEHRDAWRNADTAAAAADASRAVAAERRETRERITAAREAREKREVTAGLAVSAESRQLIEDVLLRSGGPAGGGAGVAGTSVAAAAAALASDDPAVAAVVRRLGAMGFAPSDARAAAVATAGAPLGAAVERLCLTLDDAELPPAFAPTPDVEVVRFGAGGVTSAAAAAADGALLAALAGALATSRANAERAVRSAGGVPTAALALLYRRLVGAVGGEGGGGDGGAAAAAVAAAAAAAAAVAGSDAAAALAEERDGELAALSAIYGDACVEVGAGDLAPWFPTVGDVGIPPSTSAPGVRPVFALTVHLPAGLPALGIHPTAVAAAVGDCGDGGDVAATAPAALVLIDAAGTYPATPPVVYLRAPRAPAAARRAATRAAAAHTRGLYAASGDASAAGTPIVHELLTFLAGATEEELMAAAATTQRAVIATATATAVASAADGAAASGRGGGKAGAVAPAGGGARGGAAGGVLVAAAVAVAAALAASAPLLRRCGSRRGSATRWWRCGRACRRGRSGRPSWTRLRATT</sequence>
<name>A0A1X6PI44_PORUM</name>
<evidence type="ECO:0000256" key="1">
    <source>
        <dbReference type="SAM" id="MobiDB-lite"/>
    </source>
</evidence>
<proteinExistence type="predicted"/>
<feature type="region of interest" description="Disordered" evidence="1">
    <location>
        <begin position="1"/>
        <end position="113"/>
    </location>
</feature>
<accession>A0A1X6PI44</accession>
<dbReference type="Proteomes" id="UP000218209">
    <property type="component" value="Unassembled WGS sequence"/>
</dbReference>
<keyword evidence="2" id="KW-0472">Membrane</keyword>
<feature type="compositionally biased region" description="Low complexity" evidence="1">
    <location>
        <begin position="62"/>
        <end position="78"/>
    </location>
</feature>
<organism evidence="3 4">
    <name type="scientific">Porphyra umbilicalis</name>
    <name type="common">Purple laver</name>
    <name type="synonym">Red alga</name>
    <dbReference type="NCBI Taxonomy" id="2786"/>
    <lineage>
        <taxon>Eukaryota</taxon>
        <taxon>Rhodophyta</taxon>
        <taxon>Bangiophyceae</taxon>
        <taxon>Bangiales</taxon>
        <taxon>Bangiaceae</taxon>
        <taxon>Porphyra</taxon>
    </lineage>
</organism>
<keyword evidence="2" id="KW-1133">Transmembrane helix</keyword>
<protein>
    <recommendedName>
        <fullName evidence="5">UBA domain-containing protein</fullName>
    </recommendedName>
</protein>
<gene>
    <name evidence="3" type="ORF">BU14_0053s0008</name>
</gene>
<reference evidence="3 4" key="1">
    <citation type="submission" date="2017-03" db="EMBL/GenBank/DDBJ databases">
        <title>WGS assembly of Porphyra umbilicalis.</title>
        <authorList>
            <person name="Brawley S.H."/>
            <person name="Blouin N.A."/>
            <person name="Ficko-Blean E."/>
            <person name="Wheeler G.L."/>
            <person name="Lohr M."/>
            <person name="Goodson H.V."/>
            <person name="Jenkins J.W."/>
            <person name="Blaby-Haas C.E."/>
            <person name="Helliwell K.E."/>
            <person name="Chan C."/>
            <person name="Marriage T."/>
            <person name="Bhattacharya D."/>
            <person name="Klein A.S."/>
            <person name="Badis Y."/>
            <person name="Brodie J."/>
            <person name="Cao Y."/>
            <person name="Collen J."/>
            <person name="Dittami S.M."/>
            <person name="Gachon C.M."/>
            <person name="Green B.R."/>
            <person name="Karpowicz S."/>
            <person name="Kim J.W."/>
            <person name="Kudahl U."/>
            <person name="Lin S."/>
            <person name="Michel G."/>
            <person name="Mittag M."/>
            <person name="Olson B.J."/>
            <person name="Pangilinan J."/>
            <person name="Peng Y."/>
            <person name="Qiu H."/>
            <person name="Shu S."/>
            <person name="Singer J.T."/>
            <person name="Smith A.G."/>
            <person name="Sprecher B.N."/>
            <person name="Wagner V."/>
            <person name="Wang W."/>
            <person name="Wang Z.-Y."/>
            <person name="Yan J."/>
            <person name="Yarish C."/>
            <person name="Zoeuner-Riek S."/>
            <person name="Zhuang Y."/>
            <person name="Zou Y."/>
            <person name="Lindquist E.A."/>
            <person name="Grimwood J."/>
            <person name="Barry K."/>
            <person name="Rokhsar D.S."/>
            <person name="Schmutz J."/>
            <person name="Stiller J.W."/>
            <person name="Grossman A.R."/>
            <person name="Prochnik S.E."/>
        </authorList>
    </citation>
    <scope>NUCLEOTIDE SEQUENCE [LARGE SCALE GENOMIC DNA]</scope>
    <source>
        <strain evidence="3">4086291</strain>
    </source>
</reference>
<keyword evidence="2" id="KW-0812">Transmembrane</keyword>